<name>A0AAD7K424_9AGAR</name>
<comment type="caution">
    <text evidence="2">The sequence shown here is derived from an EMBL/GenBank/DDBJ whole genome shotgun (WGS) entry which is preliminary data.</text>
</comment>
<dbReference type="EMBL" id="JARJLG010000011">
    <property type="protein sequence ID" value="KAJ7776754.1"/>
    <property type="molecule type" value="Genomic_DNA"/>
</dbReference>
<protein>
    <submittedName>
        <fullName evidence="2">Uncharacterized protein</fullName>
    </submittedName>
</protein>
<dbReference type="AlphaFoldDB" id="A0AAD7K424"/>
<accession>A0AAD7K424</accession>
<evidence type="ECO:0000313" key="3">
    <source>
        <dbReference type="Proteomes" id="UP001215280"/>
    </source>
</evidence>
<keyword evidence="3" id="KW-1185">Reference proteome</keyword>
<sequence>MHAEKGWAHKWEKYTEQTASITDEHDRAMARRRGRDTSPKNFARPSGRSVSRLEIESKFGNSHEMIVHSRAQLRHSEPAVFGANHGIGYTLSATLAARRPNTMMFAVTSRKSAVKLTAGAKAENEAAVTEIQKITRQLDVIANAARGPPPLLNNCRQCIQASENVLAHWPAHRCQSCSYVLSQR</sequence>
<evidence type="ECO:0000256" key="1">
    <source>
        <dbReference type="SAM" id="MobiDB-lite"/>
    </source>
</evidence>
<proteinExistence type="predicted"/>
<dbReference type="Proteomes" id="UP001215280">
    <property type="component" value="Unassembled WGS sequence"/>
</dbReference>
<organism evidence="2 3">
    <name type="scientific">Mycena maculata</name>
    <dbReference type="NCBI Taxonomy" id="230809"/>
    <lineage>
        <taxon>Eukaryota</taxon>
        <taxon>Fungi</taxon>
        <taxon>Dikarya</taxon>
        <taxon>Basidiomycota</taxon>
        <taxon>Agaricomycotina</taxon>
        <taxon>Agaricomycetes</taxon>
        <taxon>Agaricomycetidae</taxon>
        <taxon>Agaricales</taxon>
        <taxon>Marasmiineae</taxon>
        <taxon>Mycenaceae</taxon>
        <taxon>Mycena</taxon>
    </lineage>
</organism>
<reference evidence="2" key="1">
    <citation type="submission" date="2023-03" db="EMBL/GenBank/DDBJ databases">
        <title>Massive genome expansion in bonnet fungi (Mycena s.s.) driven by repeated elements and novel gene families across ecological guilds.</title>
        <authorList>
            <consortium name="Lawrence Berkeley National Laboratory"/>
            <person name="Harder C.B."/>
            <person name="Miyauchi S."/>
            <person name="Viragh M."/>
            <person name="Kuo A."/>
            <person name="Thoen E."/>
            <person name="Andreopoulos B."/>
            <person name="Lu D."/>
            <person name="Skrede I."/>
            <person name="Drula E."/>
            <person name="Henrissat B."/>
            <person name="Morin E."/>
            <person name="Kohler A."/>
            <person name="Barry K."/>
            <person name="LaButti K."/>
            <person name="Morin E."/>
            <person name="Salamov A."/>
            <person name="Lipzen A."/>
            <person name="Mereny Z."/>
            <person name="Hegedus B."/>
            <person name="Baldrian P."/>
            <person name="Stursova M."/>
            <person name="Weitz H."/>
            <person name="Taylor A."/>
            <person name="Grigoriev I.V."/>
            <person name="Nagy L.G."/>
            <person name="Martin F."/>
            <person name="Kauserud H."/>
        </authorList>
    </citation>
    <scope>NUCLEOTIDE SEQUENCE</scope>
    <source>
        <strain evidence="2">CBHHK188m</strain>
    </source>
</reference>
<gene>
    <name evidence="2" type="ORF">DFH07DRAFT_766460</name>
</gene>
<feature type="region of interest" description="Disordered" evidence="1">
    <location>
        <begin position="18"/>
        <end position="49"/>
    </location>
</feature>
<evidence type="ECO:0000313" key="2">
    <source>
        <dbReference type="EMBL" id="KAJ7776754.1"/>
    </source>
</evidence>